<dbReference type="CDD" id="cd03713">
    <property type="entry name" value="EFG_mtEFG_C"/>
    <property type="match status" value="1"/>
</dbReference>
<dbReference type="GO" id="GO:0032790">
    <property type="term" value="P:ribosome disassembly"/>
    <property type="evidence" value="ECO:0007669"/>
    <property type="project" value="TreeGrafter"/>
</dbReference>
<protein>
    <recommendedName>
        <fullName evidence="6">Tr-type G domain-containing protein</fullName>
    </recommendedName>
</protein>
<dbReference type="SUPFAM" id="SSF52540">
    <property type="entry name" value="P-loop containing nucleoside triphosphate hydrolases"/>
    <property type="match status" value="1"/>
</dbReference>
<dbReference type="SMART" id="SM00889">
    <property type="entry name" value="EFG_IV"/>
    <property type="match status" value="1"/>
</dbReference>
<dbReference type="InterPro" id="IPR000640">
    <property type="entry name" value="EFG_V-like"/>
</dbReference>
<dbReference type="InterPro" id="IPR000795">
    <property type="entry name" value="T_Tr_GTP-bd_dom"/>
</dbReference>
<name>A0A6A5BZ54_NAEFO</name>
<dbReference type="Gene3D" id="3.30.70.240">
    <property type="match status" value="1"/>
</dbReference>
<keyword evidence="2" id="KW-0648">Protein biosynthesis</keyword>
<dbReference type="GeneID" id="68109138"/>
<dbReference type="Pfam" id="PF00679">
    <property type="entry name" value="EFG_C"/>
    <property type="match status" value="1"/>
</dbReference>
<dbReference type="Gene3D" id="3.30.230.10">
    <property type="match status" value="1"/>
</dbReference>
<evidence type="ECO:0000256" key="1">
    <source>
        <dbReference type="ARBA" id="ARBA00022741"/>
    </source>
</evidence>
<dbReference type="Pfam" id="PF03764">
    <property type="entry name" value="EFG_IV"/>
    <property type="match status" value="1"/>
</dbReference>
<dbReference type="NCBIfam" id="TIGR00231">
    <property type="entry name" value="small_GTP"/>
    <property type="match status" value="1"/>
</dbReference>
<dbReference type="OrthoDB" id="198619at2759"/>
<sequence length="819" mass="91818">MLKRYLSGCSSQNFFFFSSSSSSSSSSLKALFPSSSRNALSVSAHLSLPTTTTSNVRSSIPTMIIMRSNHPLGWNDNTKREYSDNSEKKASTSLKHTTRQKDIKSNTQDNGDTLGNIMFELPSHMIRNVGIIAHIDAGKTTTTERMLYYSGYSSHLGNVDDGDTITDYMPQEQERGITITSAAITFKWKDHRINLIDTPGHVDFTFEVERSVSVLDGAVAIFDVVNGVEAQSKTVWRQADRYNVPRIVYMNKMDKIGANFEYAISTLVERLPGCPTPIPVQLPNGTEDAFTSVFDLIELKEYKFSGEDSREYKPLEVQPKDMDRVMKAREEMIDKIASIDEALGEKYLNEEEITPNDIHNALRRITISRKAIPIFCGSSLKNKGVQQVLDGVIRYLPGPKIEEKNKELNAFAFKVINDAQRGLLVFVRVYGGTIDITKSPAIFNHSKNQKERIGKIFQMHANVPQEVKKISSGNIGVLVGLRETGTGDILVAKQGAKIESSIPQLSVPKPVFFCSIEAENSADQDALDNALSILQKEDSSLKVTNNEETNQTLVSGMGELHLEIIKDRILTEYGINVDMGEVQISYRETLTVESPVTFLEFDKKLTTGKRLYAKLWLKVGPSESGKGNIVNFEWDEDLCLPDQKVIKKFEKSIRYGIESSFMRGALLGYPIEEMAVTVVGASILDDNNEQIITGNEELQNQSFIGCAHTLINKVLKENDQYIRLLEPYMDIEIETDRSYIGSIMSDLTGSRRGKIKGMQSKGDHFTVICAEVPLSEMIGYSSHLRSLTSGQCHYHMDFARYEPLQQDYQKKLITKIRGY</sequence>
<dbReference type="InterPro" id="IPR020568">
    <property type="entry name" value="Ribosomal_Su5_D2-typ_SF"/>
</dbReference>
<dbReference type="OMA" id="GPQFTFP"/>
<dbReference type="VEuPathDB" id="AmoebaDB:FDP41_001920"/>
<feature type="domain" description="Tr-type G" evidence="6">
    <location>
        <begin position="124"/>
        <end position="400"/>
    </location>
</feature>
<dbReference type="CDD" id="cd01886">
    <property type="entry name" value="EF-G"/>
    <property type="match status" value="1"/>
</dbReference>
<dbReference type="PROSITE" id="PS00301">
    <property type="entry name" value="G_TR_1"/>
    <property type="match status" value="1"/>
</dbReference>
<dbReference type="InterPro" id="IPR005517">
    <property type="entry name" value="Transl_elong_EFG/EF2_IV"/>
</dbReference>
<evidence type="ECO:0000259" key="6">
    <source>
        <dbReference type="PROSITE" id="PS51722"/>
    </source>
</evidence>
<evidence type="ECO:0000313" key="8">
    <source>
        <dbReference type="Proteomes" id="UP000444721"/>
    </source>
</evidence>
<organism evidence="7 8">
    <name type="scientific">Naegleria fowleri</name>
    <name type="common">Brain eating amoeba</name>
    <dbReference type="NCBI Taxonomy" id="5763"/>
    <lineage>
        <taxon>Eukaryota</taxon>
        <taxon>Discoba</taxon>
        <taxon>Heterolobosea</taxon>
        <taxon>Tetramitia</taxon>
        <taxon>Eutetramitia</taxon>
        <taxon>Vahlkampfiidae</taxon>
        <taxon>Naegleria</taxon>
    </lineage>
</organism>
<dbReference type="InterPro" id="IPR041095">
    <property type="entry name" value="EFG_II"/>
</dbReference>
<keyword evidence="3" id="KW-0496">Mitochondrion</keyword>
<dbReference type="SUPFAM" id="SSF54980">
    <property type="entry name" value="EF-G C-terminal domain-like"/>
    <property type="match status" value="2"/>
</dbReference>
<gene>
    <name evidence="7" type="ORF">FDP41_001920</name>
</gene>
<dbReference type="Gene3D" id="3.30.70.870">
    <property type="entry name" value="Elongation Factor G (Translational Gtpase), domain 3"/>
    <property type="match status" value="1"/>
</dbReference>
<dbReference type="GO" id="GO:0003924">
    <property type="term" value="F:GTPase activity"/>
    <property type="evidence" value="ECO:0007669"/>
    <property type="project" value="InterPro"/>
</dbReference>
<keyword evidence="8" id="KW-1185">Reference proteome</keyword>
<accession>A0A6A5BZ54</accession>
<dbReference type="PANTHER" id="PTHR43261:SF1">
    <property type="entry name" value="RIBOSOME-RELEASING FACTOR 2, MITOCHONDRIAL"/>
    <property type="match status" value="1"/>
</dbReference>
<dbReference type="Gene3D" id="2.40.30.10">
    <property type="entry name" value="Translation factors"/>
    <property type="match status" value="1"/>
</dbReference>
<dbReference type="PRINTS" id="PR00315">
    <property type="entry name" value="ELONGATNFCT"/>
</dbReference>
<feature type="region of interest" description="Disordered" evidence="5">
    <location>
        <begin position="75"/>
        <end position="111"/>
    </location>
</feature>
<dbReference type="CDD" id="cd16262">
    <property type="entry name" value="EFG_III"/>
    <property type="match status" value="1"/>
</dbReference>
<dbReference type="FunFam" id="3.40.50.300:FF:000514">
    <property type="entry name" value="Ribosome-releasing factor 2, mitochondrial"/>
    <property type="match status" value="1"/>
</dbReference>
<dbReference type="SMART" id="SM00838">
    <property type="entry name" value="EFG_C"/>
    <property type="match status" value="1"/>
</dbReference>
<dbReference type="Gene3D" id="3.40.50.300">
    <property type="entry name" value="P-loop containing nucleotide triphosphate hydrolases"/>
    <property type="match status" value="1"/>
</dbReference>
<dbReference type="Pfam" id="PF14492">
    <property type="entry name" value="EFG_III"/>
    <property type="match status" value="1"/>
</dbReference>
<dbReference type="InterPro" id="IPR009000">
    <property type="entry name" value="Transl_B-barrel_sf"/>
</dbReference>
<dbReference type="InterPro" id="IPR031157">
    <property type="entry name" value="G_TR_CS"/>
</dbReference>
<evidence type="ECO:0000256" key="4">
    <source>
        <dbReference type="ARBA" id="ARBA00023134"/>
    </source>
</evidence>
<dbReference type="PROSITE" id="PS51722">
    <property type="entry name" value="G_TR_2"/>
    <property type="match status" value="1"/>
</dbReference>
<dbReference type="FunFam" id="3.30.70.240:FF:000001">
    <property type="entry name" value="Elongation factor G"/>
    <property type="match status" value="1"/>
</dbReference>
<evidence type="ECO:0000256" key="3">
    <source>
        <dbReference type="ARBA" id="ARBA00023128"/>
    </source>
</evidence>
<dbReference type="Pfam" id="PF00009">
    <property type="entry name" value="GTP_EFTU"/>
    <property type="match status" value="1"/>
</dbReference>
<dbReference type="SUPFAM" id="SSF54211">
    <property type="entry name" value="Ribosomal protein S5 domain 2-like"/>
    <property type="match status" value="1"/>
</dbReference>
<dbReference type="Proteomes" id="UP000444721">
    <property type="component" value="Unassembled WGS sequence"/>
</dbReference>
<keyword evidence="1" id="KW-0547">Nucleotide-binding</keyword>
<dbReference type="GO" id="GO:0032543">
    <property type="term" value="P:mitochondrial translation"/>
    <property type="evidence" value="ECO:0007669"/>
    <property type="project" value="TreeGrafter"/>
</dbReference>
<dbReference type="InterPro" id="IPR005225">
    <property type="entry name" value="Small_GTP-bd"/>
</dbReference>
<dbReference type="PANTHER" id="PTHR43261">
    <property type="entry name" value="TRANSLATION ELONGATION FACTOR G-RELATED"/>
    <property type="match status" value="1"/>
</dbReference>
<evidence type="ECO:0000313" key="7">
    <source>
        <dbReference type="EMBL" id="KAF0978850.1"/>
    </source>
</evidence>
<proteinExistence type="predicted"/>
<dbReference type="SUPFAM" id="SSF50447">
    <property type="entry name" value="Translation proteins"/>
    <property type="match status" value="1"/>
</dbReference>
<dbReference type="InterPro" id="IPR053905">
    <property type="entry name" value="EF-G-like_DII"/>
</dbReference>
<dbReference type="VEuPathDB" id="AmoebaDB:NfTy_033140"/>
<comment type="caution">
    <text evidence="7">The sequence shown here is derived from an EMBL/GenBank/DDBJ whole genome shotgun (WGS) entry which is preliminary data.</text>
</comment>
<keyword evidence="4" id="KW-0342">GTP-binding</keyword>
<dbReference type="InterPro" id="IPR035649">
    <property type="entry name" value="EFG_V"/>
</dbReference>
<feature type="compositionally biased region" description="Basic and acidic residues" evidence="5">
    <location>
        <begin position="77"/>
        <end position="90"/>
    </location>
</feature>
<dbReference type="AlphaFoldDB" id="A0A6A5BZ54"/>
<dbReference type="EMBL" id="VFQX01000028">
    <property type="protein sequence ID" value="KAF0978850.1"/>
    <property type="molecule type" value="Genomic_DNA"/>
</dbReference>
<dbReference type="Pfam" id="PF22042">
    <property type="entry name" value="EF-G_D2"/>
    <property type="match status" value="1"/>
</dbReference>
<dbReference type="InterPro" id="IPR009022">
    <property type="entry name" value="EFG_III"/>
</dbReference>
<dbReference type="InterPro" id="IPR027417">
    <property type="entry name" value="P-loop_NTPase"/>
</dbReference>
<evidence type="ECO:0000256" key="5">
    <source>
        <dbReference type="SAM" id="MobiDB-lite"/>
    </source>
</evidence>
<dbReference type="GO" id="GO:0005759">
    <property type="term" value="C:mitochondrial matrix"/>
    <property type="evidence" value="ECO:0007669"/>
    <property type="project" value="UniProtKB-ARBA"/>
</dbReference>
<dbReference type="VEuPathDB" id="AmoebaDB:NF0009240"/>
<dbReference type="InterPro" id="IPR014721">
    <property type="entry name" value="Ribsml_uS5_D2-typ_fold_subgr"/>
</dbReference>
<evidence type="ECO:0000256" key="2">
    <source>
        <dbReference type="ARBA" id="ARBA00022917"/>
    </source>
</evidence>
<dbReference type="GO" id="GO:0005525">
    <property type="term" value="F:GTP binding"/>
    <property type="evidence" value="ECO:0007669"/>
    <property type="project" value="UniProtKB-KW"/>
</dbReference>
<dbReference type="InterPro" id="IPR035647">
    <property type="entry name" value="EFG_III/V"/>
</dbReference>
<dbReference type="RefSeq" id="XP_044563563.1">
    <property type="nucleotide sequence ID" value="XM_044705058.1"/>
</dbReference>
<reference evidence="7 8" key="1">
    <citation type="journal article" date="2019" name="Sci. Rep.">
        <title>Nanopore sequencing improves the draft genome of the human pathogenic amoeba Naegleria fowleri.</title>
        <authorList>
            <person name="Liechti N."/>
            <person name="Schurch N."/>
            <person name="Bruggmann R."/>
            <person name="Wittwer M."/>
        </authorList>
    </citation>
    <scope>NUCLEOTIDE SEQUENCE [LARGE SCALE GENOMIC DNA]</scope>
    <source>
        <strain evidence="7 8">ATCC 30894</strain>
    </source>
</reference>